<dbReference type="Gene3D" id="3.90.1150.200">
    <property type="match status" value="1"/>
</dbReference>
<dbReference type="RefSeq" id="WP_337316142.1">
    <property type="nucleotide sequence ID" value="NZ_JBBDGN010000001.1"/>
</dbReference>
<sequence>MGAVDEYLAGVEDPDDRAALARVYALAREVVPDAEQGTGYRMPALKHRGKVLISAIRAARHLGVYPFSAAAVAAVSAQVAEIDGADASTGAIRFRPGTPIPDDLIRALVAFRSAEIEG</sequence>
<keyword evidence="3" id="KW-1185">Reference proteome</keyword>
<dbReference type="SUPFAM" id="SSF159888">
    <property type="entry name" value="YdhG-like"/>
    <property type="match status" value="1"/>
</dbReference>
<accession>A0ABU8LGI1</accession>
<comment type="caution">
    <text evidence="2">The sequence shown here is derived from an EMBL/GenBank/DDBJ whole genome shotgun (WGS) entry which is preliminary data.</text>
</comment>
<gene>
    <name evidence="2" type="ORF">WDU93_00240</name>
</gene>
<proteinExistence type="predicted"/>
<evidence type="ECO:0000313" key="3">
    <source>
        <dbReference type="Proteomes" id="UP001366085"/>
    </source>
</evidence>
<feature type="domain" description="YdhG-like" evidence="1">
    <location>
        <begin position="17"/>
        <end position="111"/>
    </location>
</feature>
<organism evidence="2 3">
    <name type="scientific">Microbacterium istanbulense</name>
    <dbReference type="NCBI Taxonomy" id="3122049"/>
    <lineage>
        <taxon>Bacteria</taxon>
        <taxon>Bacillati</taxon>
        <taxon>Actinomycetota</taxon>
        <taxon>Actinomycetes</taxon>
        <taxon>Micrococcales</taxon>
        <taxon>Microbacteriaceae</taxon>
        <taxon>Microbacterium</taxon>
    </lineage>
</organism>
<dbReference type="InterPro" id="IPR014922">
    <property type="entry name" value="YdhG-like"/>
</dbReference>
<dbReference type="EMBL" id="JBBDGN010000001">
    <property type="protein sequence ID" value="MEJ1090105.1"/>
    <property type="molecule type" value="Genomic_DNA"/>
</dbReference>
<name>A0ABU8LGI1_9MICO</name>
<evidence type="ECO:0000313" key="2">
    <source>
        <dbReference type="EMBL" id="MEJ1090105.1"/>
    </source>
</evidence>
<dbReference type="Pfam" id="PF08818">
    <property type="entry name" value="DUF1801"/>
    <property type="match status" value="1"/>
</dbReference>
<reference evidence="2 3" key="1">
    <citation type="submission" date="2024-02" db="EMBL/GenBank/DDBJ databases">
        <authorList>
            <person name="Saticioglu I.B."/>
        </authorList>
    </citation>
    <scope>NUCLEOTIDE SEQUENCE [LARGE SCALE GENOMIC DNA]</scope>
    <source>
        <strain evidence="2 3">Mu-43</strain>
    </source>
</reference>
<evidence type="ECO:0000259" key="1">
    <source>
        <dbReference type="Pfam" id="PF08818"/>
    </source>
</evidence>
<dbReference type="Proteomes" id="UP001366085">
    <property type="component" value="Unassembled WGS sequence"/>
</dbReference>
<protein>
    <submittedName>
        <fullName evidence="2">DUF1801 domain-containing protein</fullName>
    </submittedName>
</protein>